<dbReference type="NCBIfam" id="TIGR01784">
    <property type="entry name" value="T_den_put_tspse"/>
    <property type="match status" value="1"/>
</dbReference>
<organism evidence="1 2">
    <name type="scientific">Spirulina subsalsa FACHB-351</name>
    <dbReference type="NCBI Taxonomy" id="234711"/>
    <lineage>
        <taxon>Bacteria</taxon>
        <taxon>Bacillati</taxon>
        <taxon>Cyanobacteriota</taxon>
        <taxon>Cyanophyceae</taxon>
        <taxon>Spirulinales</taxon>
        <taxon>Spirulinaceae</taxon>
        <taxon>Spirulina</taxon>
    </lineage>
</organism>
<reference evidence="1 2" key="1">
    <citation type="submission" date="2021-08" db="EMBL/GenBank/DDBJ databases">
        <title>Draft genome sequence of Spirulina subsalsa with high tolerance to salinity and hype-accumulation of phycocyanin.</title>
        <authorList>
            <person name="Pei H."/>
            <person name="Jiang L."/>
        </authorList>
    </citation>
    <scope>NUCLEOTIDE SEQUENCE [LARGE SCALE GENOMIC DNA]</scope>
    <source>
        <strain evidence="1 2">FACHB-351</strain>
    </source>
</reference>
<sequence>TNPIVFDNLCKFLAETFPEDLATWLLGNPITLTQLSPTELFNEPIRADSLILLQSPDRVLHIEFQTNPDETMPFRMLDYWVRIRRRFPNKTIYQVVIYLRPSNSPLVYQGNFEGETTIHEFQVIRLWEQPKEIFFSAPGLLPFAVLSDSENREEVLREVSQAVEMIEDKGVRSNLAAASEILAGLVLKAEVVESFFRSELMRESVIYQKILEEG</sequence>
<feature type="non-terminal residue" evidence="1">
    <location>
        <position position="214"/>
    </location>
</feature>
<dbReference type="PANTHER" id="PTHR34613">
    <property type="entry name" value="SLL0800 PROTEIN"/>
    <property type="match status" value="1"/>
</dbReference>
<dbReference type="PANTHER" id="PTHR34613:SF1">
    <property type="entry name" value="SLL6017 PROTEIN"/>
    <property type="match status" value="1"/>
</dbReference>
<protein>
    <submittedName>
        <fullName evidence="1">Rpn family recombination-promoting nuclease/putative transposase</fullName>
    </submittedName>
</protein>
<keyword evidence="2" id="KW-1185">Reference proteome</keyword>
<evidence type="ECO:0000313" key="2">
    <source>
        <dbReference type="Proteomes" id="UP001526426"/>
    </source>
</evidence>
<gene>
    <name evidence="1" type="ORF">K4A83_22830</name>
</gene>
<dbReference type="Proteomes" id="UP001526426">
    <property type="component" value="Unassembled WGS sequence"/>
</dbReference>
<accession>A0ABT3LC40</accession>
<name>A0ABT3LC40_9CYAN</name>
<evidence type="ECO:0000313" key="1">
    <source>
        <dbReference type="EMBL" id="MCW6039060.1"/>
    </source>
</evidence>
<feature type="non-terminal residue" evidence="1">
    <location>
        <position position="1"/>
    </location>
</feature>
<comment type="caution">
    <text evidence="1">The sequence shown here is derived from an EMBL/GenBank/DDBJ whole genome shotgun (WGS) entry which is preliminary data.</text>
</comment>
<dbReference type="EMBL" id="JAIHOM010000268">
    <property type="protein sequence ID" value="MCW6039060.1"/>
    <property type="molecule type" value="Genomic_DNA"/>
</dbReference>
<proteinExistence type="predicted"/>
<dbReference type="InterPro" id="IPR010106">
    <property type="entry name" value="RpnA"/>
</dbReference>